<dbReference type="Gene3D" id="3.40.50.2300">
    <property type="match status" value="1"/>
</dbReference>
<organism evidence="5 6">
    <name type="scientific">Drouetiella hepatica Uher 2000/2452</name>
    <dbReference type="NCBI Taxonomy" id="904376"/>
    <lineage>
        <taxon>Bacteria</taxon>
        <taxon>Bacillati</taxon>
        <taxon>Cyanobacteriota</taxon>
        <taxon>Cyanophyceae</taxon>
        <taxon>Oculatellales</taxon>
        <taxon>Oculatellaceae</taxon>
        <taxon>Drouetiella</taxon>
    </lineage>
</organism>
<dbReference type="InterPro" id="IPR001789">
    <property type="entry name" value="Sig_transdc_resp-reg_receiver"/>
</dbReference>
<dbReference type="InterPro" id="IPR043128">
    <property type="entry name" value="Rev_trsase/Diguanyl_cyclase"/>
</dbReference>
<evidence type="ECO:0000259" key="4">
    <source>
        <dbReference type="PROSITE" id="PS50887"/>
    </source>
</evidence>
<dbReference type="PROSITE" id="PS50883">
    <property type="entry name" value="EAL"/>
    <property type="match status" value="1"/>
</dbReference>
<evidence type="ECO:0000259" key="3">
    <source>
        <dbReference type="PROSITE" id="PS50883"/>
    </source>
</evidence>
<dbReference type="SMART" id="SM00448">
    <property type="entry name" value="REC"/>
    <property type="match status" value="1"/>
</dbReference>
<accession>A0A951UM61</accession>
<dbReference type="NCBIfam" id="TIGR00254">
    <property type="entry name" value="GGDEF"/>
    <property type="match status" value="1"/>
</dbReference>
<dbReference type="SUPFAM" id="SSF52172">
    <property type="entry name" value="CheY-like"/>
    <property type="match status" value="1"/>
</dbReference>
<feature type="domain" description="EAL" evidence="3">
    <location>
        <begin position="314"/>
        <end position="568"/>
    </location>
</feature>
<dbReference type="GO" id="GO:0000160">
    <property type="term" value="P:phosphorelay signal transduction system"/>
    <property type="evidence" value="ECO:0007669"/>
    <property type="project" value="InterPro"/>
</dbReference>
<evidence type="ECO:0000313" key="5">
    <source>
        <dbReference type="EMBL" id="MBW4658912.1"/>
    </source>
</evidence>
<dbReference type="Pfam" id="PF00563">
    <property type="entry name" value="EAL"/>
    <property type="match status" value="1"/>
</dbReference>
<dbReference type="EMBL" id="JAHHHD010000008">
    <property type="protein sequence ID" value="MBW4658912.1"/>
    <property type="molecule type" value="Genomic_DNA"/>
</dbReference>
<dbReference type="AlphaFoldDB" id="A0A951UM61"/>
<dbReference type="SUPFAM" id="SSF55073">
    <property type="entry name" value="Nucleotide cyclase"/>
    <property type="match status" value="1"/>
</dbReference>
<evidence type="ECO:0000256" key="1">
    <source>
        <dbReference type="PROSITE-ProRule" id="PRU00169"/>
    </source>
</evidence>
<dbReference type="SUPFAM" id="SSF141868">
    <property type="entry name" value="EAL domain-like"/>
    <property type="match status" value="1"/>
</dbReference>
<feature type="domain" description="Response regulatory" evidence="2">
    <location>
        <begin position="3"/>
        <end position="119"/>
    </location>
</feature>
<dbReference type="CDD" id="cd01949">
    <property type="entry name" value="GGDEF"/>
    <property type="match status" value="1"/>
</dbReference>
<dbReference type="Gene3D" id="3.30.70.270">
    <property type="match status" value="1"/>
</dbReference>
<dbReference type="SMART" id="SM00267">
    <property type="entry name" value="GGDEF"/>
    <property type="match status" value="1"/>
</dbReference>
<dbReference type="Gene3D" id="3.20.20.450">
    <property type="entry name" value="EAL domain"/>
    <property type="match status" value="1"/>
</dbReference>
<gene>
    <name evidence="5" type="ORF">KME15_09570</name>
</gene>
<dbReference type="CDD" id="cd01948">
    <property type="entry name" value="EAL"/>
    <property type="match status" value="1"/>
</dbReference>
<reference evidence="5" key="2">
    <citation type="journal article" date="2022" name="Microbiol. Resour. Announc.">
        <title>Metagenome Sequencing to Explore Phylogenomics of Terrestrial Cyanobacteria.</title>
        <authorList>
            <person name="Ward R.D."/>
            <person name="Stajich J.E."/>
            <person name="Johansen J.R."/>
            <person name="Huntemann M."/>
            <person name="Clum A."/>
            <person name="Foster B."/>
            <person name="Foster B."/>
            <person name="Roux S."/>
            <person name="Palaniappan K."/>
            <person name="Varghese N."/>
            <person name="Mukherjee S."/>
            <person name="Reddy T.B.K."/>
            <person name="Daum C."/>
            <person name="Copeland A."/>
            <person name="Chen I.A."/>
            <person name="Ivanova N.N."/>
            <person name="Kyrpides N.C."/>
            <person name="Shapiro N."/>
            <person name="Eloe-Fadrosh E.A."/>
            <person name="Pietrasiak N."/>
        </authorList>
    </citation>
    <scope>NUCLEOTIDE SEQUENCE</scope>
    <source>
        <strain evidence="5">UHER 2000/2452</strain>
    </source>
</reference>
<dbReference type="SMART" id="SM00052">
    <property type="entry name" value="EAL"/>
    <property type="match status" value="1"/>
</dbReference>
<proteinExistence type="predicted"/>
<evidence type="ECO:0000259" key="2">
    <source>
        <dbReference type="PROSITE" id="PS50110"/>
    </source>
</evidence>
<keyword evidence="1" id="KW-0597">Phosphoprotein</keyword>
<dbReference type="InterPro" id="IPR029787">
    <property type="entry name" value="Nucleotide_cyclase"/>
</dbReference>
<dbReference type="Pfam" id="PF00072">
    <property type="entry name" value="Response_reg"/>
    <property type="match status" value="1"/>
</dbReference>
<evidence type="ECO:0000313" key="6">
    <source>
        <dbReference type="Proteomes" id="UP000757435"/>
    </source>
</evidence>
<feature type="domain" description="GGDEF" evidence="4">
    <location>
        <begin position="174"/>
        <end position="305"/>
    </location>
</feature>
<feature type="modified residue" description="4-aspartylphosphate" evidence="1">
    <location>
        <position position="52"/>
    </location>
</feature>
<dbReference type="InterPro" id="IPR052155">
    <property type="entry name" value="Biofilm_reg_signaling"/>
</dbReference>
<dbReference type="FunFam" id="3.20.20.450:FF:000001">
    <property type="entry name" value="Cyclic di-GMP phosphodiesterase yahA"/>
    <property type="match status" value="1"/>
</dbReference>
<dbReference type="InterPro" id="IPR000160">
    <property type="entry name" value="GGDEF_dom"/>
</dbReference>
<comment type="caution">
    <text evidence="5">The sequence shown here is derived from an EMBL/GenBank/DDBJ whole genome shotgun (WGS) entry which is preliminary data.</text>
</comment>
<dbReference type="PANTHER" id="PTHR44757:SF2">
    <property type="entry name" value="BIOFILM ARCHITECTURE MAINTENANCE PROTEIN MBAA"/>
    <property type="match status" value="1"/>
</dbReference>
<dbReference type="Pfam" id="PF00990">
    <property type="entry name" value="GGDEF"/>
    <property type="match status" value="1"/>
</dbReference>
<sequence length="572" mass="63366">MTTILIIEDTASLQEEILQMLDLMNFRGLAADNGVAGVQLAQQHLPDIILCDIMMPEMDGYDVLQTLRRNPETARIPFIFLTARADRADIRRGMNLGADDYLTKPFTSSDLGEAITARLCKQAAITAPYVLEMKRAAEQLGQMAFRDSLTGLPNRIQFQHRLQEALIQANRNQQAIAVLCVSLERFRAFNVRFGQSAGDALLQSVAERLKTCVTAEDTIARLSGDEFCILLTHRSPEAIERSAEEILKALSAPYLIQEHSLHTQISMGGSIYPNDESGDKLLNHAAIAMNWGREQGNPHCQFYSDEIAETTATRSLLEAGLRRALDKAELQVHYQPQVNLITGRIIGAEAFLRWNSAELGSISPFNFIAVAEETGLIVPIGEWMIQIACLQAKTWQTKHLLPLRMSVNLSAYQFKQPGLVRSIAQILKDTELDAELLAIEISETTVMADVEASLSTLQQIKELGVHISIDDFGTGYSSLNYLTRLPMDTLKIDQAFVKDITTDQYGAAIASAITALAQSLNLRVVAEGVETPEQLAFLRRQGCNALQGFLFSPAISADEFEKLLTEDKRLLL</sequence>
<reference evidence="5" key="1">
    <citation type="submission" date="2021-05" db="EMBL/GenBank/DDBJ databases">
        <authorList>
            <person name="Pietrasiak N."/>
            <person name="Ward R."/>
            <person name="Stajich J.E."/>
            <person name="Kurbessoian T."/>
        </authorList>
    </citation>
    <scope>NUCLEOTIDE SEQUENCE</scope>
    <source>
        <strain evidence="5">UHER 2000/2452</strain>
    </source>
</reference>
<dbReference type="InterPro" id="IPR035919">
    <property type="entry name" value="EAL_sf"/>
</dbReference>
<dbReference type="PANTHER" id="PTHR44757">
    <property type="entry name" value="DIGUANYLATE CYCLASE DGCP"/>
    <property type="match status" value="1"/>
</dbReference>
<protein>
    <submittedName>
        <fullName evidence="5">EAL domain-containing protein</fullName>
    </submittedName>
</protein>
<dbReference type="PROSITE" id="PS50110">
    <property type="entry name" value="RESPONSE_REGULATORY"/>
    <property type="match status" value="1"/>
</dbReference>
<dbReference type="InterPro" id="IPR001633">
    <property type="entry name" value="EAL_dom"/>
</dbReference>
<dbReference type="Proteomes" id="UP000757435">
    <property type="component" value="Unassembled WGS sequence"/>
</dbReference>
<name>A0A951UM61_9CYAN</name>
<dbReference type="PROSITE" id="PS50887">
    <property type="entry name" value="GGDEF"/>
    <property type="match status" value="1"/>
</dbReference>
<dbReference type="InterPro" id="IPR011006">
    <property type="entry name" value="CheY-like_superfamily"/>
</dbReference>